<proteinExistence type="predicted"/>
<name>A0A3R9MGK5_STROR</name>
<organism evidence="1 2">
    <name type="scientific">Streptococcus oralis</name>
    <dbReference type="NCBI Taxonomy" id="1303"/>
    <lineage>
        <taxon>Bacteria</taxon>
        <taxon>Bacillati</taxon>
        <taxon>Bacillota</taxon>
        <taxon>Bacilli</taxon>
        <taxon>Lactobacillales</taxon>
        <taxon>Streptococcaceae</taxon>
        <taxon>Streptococcus</taxon>
    </lineage>
</organism>
<dbReference type="RefSeq" id="WP_125458430.1">
    <property type="nucleotide sequence ID" value="NZ_RMVN01000008.1"/>
</dbReference>
<comment type="caution">
    <text evidence="1">The sequence shown here is derived from an EMBL/GenBank/DDBJ whole genome shotgun (WGS) entry which is preliminary data.</text>
</comment>
<sequence>MANIAQAKILLGIEDNLQDKLLTTIAMLTTANFLAYAGVDDVPEGLEYIITEVIIKRFNRIGAEGMSNHSLEGTSMTFNSDDFKEYDSVIKRVCSKTFNAGFKML</sequence>
<dbReference type="Pfam" id="PF05135">
    <property type="entry name" value="Phage_connect_1"/>
    <property type="match status" value="1"/>
</dbReference>
<dbReference type="Proteomes" id="UP000269220">
    <property type="component" value="Unassembled WGS sequence"/>
</dbReference>
<accession>A0A3R9MGK5</accession>
<protein>
    <submittedName>
        <fullName evidence="1">Phage gp6-like head-tail connector protein</fullName>
    </submittedName>
</protein>
<evidence type="ECO:0000313" key="1">
    <source>
        <dbReference type="EMBL" id="RSK21252.1"/>
    </source>
</evidence>
<evidence type="ECO:0000313" key="2">
    <source>
        <dbReference type="Proteomes" id="UP000269220"/>
    </source>
</evidence>
<reference evidence="1 2" key="1">
    <citation type="submission" date="2018-11" db="EMBL/GenBank/DDBJ databases">
        <title>Species Designations Belie Phenotypic and Genotypic Heterogeneity in Oral Streptococci.</title>
        <authorList>
            <person name="Velsko I."/>
        </authorList>
    </citation>
    <scope>NUCLEOTIDE SEQUENCE [LARGE SCALE GENOMIC DNA]</scope>
    <source>
        <strain evidence="1 2">BCC05</strain>
    </source>
</reference>
<gene>
    <name evidence="1" type="ORF">D8800_06925</name>
</gene>
<dbReference type="AlphaFoldDB" id="A0A3R9MGK5"/>
<dbReference type="InterPro" id="IPR021146">
    <property type="entry name" value="Phage_gp6-like_head-tail"/>
</dbReference>
<dbReference type="EMBL" id="RMVN01000008">
    <property type="protein sequence ID" value="RSK21252.1"/>
    <property type="molecule type" value="Genomic_DNA"/>
</dbReference>